<proteinExistence type="predicted"/>
<name>A0AAQ3PFC2_PASNO</name>
<sequence length="95" mass="10374">MLMDSSNGFNFNHSTSYLLAPNNEFNKSRVPVVVDWEWVIPNQNCRAAQTQPAAGYPCISDHSKCVDASGARGYLCKCAKGFHGDPYAKQGCKGT</sequence>
<dbReference type="AlphaFoldDB" id="A0AAQ3PFC2"/>
<dbReference type="EMBL" id="CP144745">
    <property type="protein sequence ID" value="WVZ49589.1"/>
    <property type="molecule type" value="Genomic_DNA"/>
</dbReference>
<accession>A0AAQ3PFC2</accession>
<evidence type="ECO:0000313" key="2">
    <source>
        <dbReference type="Proteomes" id="UP001341281"/>
    </source>
</evidence>
<dbReference type="Proteomes" id="UP001341281">
    <property type="component" value="Chromosome 01"/>
</dbReference>
<protein>
    <recommendedName>
        <fullName evidence="3">EGF-like domain-containing protein</fullName>
    </recommendedName>
</protein>
<gene>
    <name evidence="1" type="ORF">U9M48_000931</name>
</gene>
<organism evidence="1 2">
    <name type="scientific">Paspalum notatum var. saurae</name>
    <dbReference type="NCBI Taxonomy" id="547442"/>
    <lineage>
        <taxon>Eukaryota</taxon>
        <taxon>Viridiplantae</taxon>
        <taxon>Streptophyta</taxon>
        <taxon>Embryophyta</taxon>
        <taxon>Tracheophyta</taxon>
        <taxon>Spermatophyta</taxon>
        <taxon>Magnoliopsida</taxon>
        <taxon>Liliopsida</taxon>
        <taxon>Poales</taxon>
        <taxon>Poaceae</taxon>
        <taxon>PACMAD clade</taxon>
        <taxon>Panicoideae</taxon>
        <taxon>Andropogonodae</taxon>
        <taxon>Paspaleae</taxon>
        <taxon>Paspalinae</taxon>
        <taxon>Paspalum</taxon>
    </lineage>
</organism>
<reference evidence="1 2" key="1">
    <citation type="submission" date="2024-02" db="EMBL/GenBank/DDBJ databases">
        <title>High-quality chromosome-scale genome assembly of Pensacola bahiagrass (Paspalum notatum Flugge var. saurae).</title>
        <authorList>
            <person name="Vega J.M."/>
            <person name="Podio M."/>
            <person name="Orjuela J."/>
            <person name="Siena L.A."/>
            <person name="Pessino S.C."/>
            <person name="Combes M.C."/>
            <person name="Mariac C."/>
            <person name="Albertini E."/>
            <person name="Pupilli F."/>
            <person name="Ortiz J.P.A."/>
            <person name="Leblanc O."/>
        </authorList>
    </citation>
    <scope>NUCLEOTIDE SEQUENCE [LARGE SCALE GENOMIC DNA]</scope>
    <source>
        <strain evidence="1">R1</strain>
        <tissue evidence="1">Leaf</tissue>
    </source>
</reference>
<dbReference type="PANTHER" id="PTHR33491">
    <property type="entry name" value="OSJNBA0016N04.9 PROTEIN"/>
    <property type="match status" value="1"/>
</dbReference>
<keyword evidence="2" id="KW-1185">Reference proteome</keyword>
<evidence type="ECO:0008006" key="3">
    <source>
        <dbReference type="Google" id="ProtNLM"/>
    </source>
</evidence>
<evidence type="ECO:0000313" key="1">
    <source>
        <dbReference type="EMBL" id="WVZ49589.1"/>
    </source>
</evidence>